<accession>A0A6P0HLB6</accession>
<dbReference type="RefSeq" id="WP_163772926.1">
    <property type="nucleotide sequence ID" value="NZ_JAAGXA010000009.1"/>
</dbReference>
<feature type="region of interest" description="Disordered" evidence="1">
    <location>
        <begin position="30"/>
        <end position="54"/>
    </location>
</feature>
<gene>
    <name evidence="3" type="ORF">G3T38_13990</name>
    <name evidence="2" type="ORF">QE405_001666</name>
</gene>
<dbReference type="Proteomes" id="UP001239215">
    <property type="component" value="Unassembled WGS sequence"/>
</dbReference>
<evidence type="ECO:0000313" key="3">
    <source>
        <dbReference type="EMBL" id="NEN79391.1"/>
    </source>
</evidence>
<dbReference type="EMBL" id="JAUTAN010000001">
    <property type="protein sequence ID" value="MDQ1104382.1"/>
    <property type="molecule type" value="Genomic_DNA"/>
</dbReference>
<sequence>MGTGLIGTLVSLVVGGTVAAVSVVGVVSSQTSAPSTSPGDSQAPAASVIDYGSN</sequence>
<reference evidence="3" key="2">
    <citation type="submission" date="2020-02" db="EMBL/GenBank/DDBJ databases">
        <authorList>
            <person name="Li X.-J."/>
            <person name="Wang C.-M."/>
        </authorList>
    </citation>
    <scope>NUCLEOTIDE SEQUENCE</scope>
    <source>
        <strain evidence="3">JCM 30728</strain>
    </source>
</reference>
<evidence type="ECO:0000313" key="4">
    <source>
        <dbReference type="Proteomes" id="UP000468687"/>
    </source>
</evidence>
<dbReference type="Proteomes" id="UP000468687">
    <property type="component" value="Unassembled WGS sequence"/>
</dbReference>
<reference evidence="3 4" key="1">
    <citation type="journal article" date="2014" name="Int. J. Syst. Evol. Microbiol.">
        <title>Nocardioides zeae sp. nov., isolated from the stem of Zea mays.</title>
        <authorList>
            <person name="Glaeser S.P."/>
            <person name="McInroy J.A."/>
            <person name="Busse H.J."/>
            <person name="Kampfer P."/>
        </authorList>
    </citation>
    <scope>NUCLEOTIDE SEQUENCE [LARGE SCALE GENOMIC DNA]</scope>
    <source>
        <strain evidence="3 4">JCM 30728</strain>
    </source>
</reference>
<evidence type="ECO:0000313" key="2">
    <source>
        <dbReference type="EMBL" id="MDQ1104382.1"/>
    </source>
</evidence>
<comment type="caution">
    <text evidence="3">The sequence shown here is derived from an EMBL/GenBank/DDBJ whole genome shotgun (WGS) entry which is preliminary data.</text>
</comment>
<organism evidence="3 4">
    <name type="scientific">Nocardioides zeae</name>
    <dbReference type="NCBI Taxonomy" id="1457234"/>
    <lineage>
        <taxon>Bacteria</taxon>
        <taxon>Bacillati</taxon>
        <taxon>Actinomycetota</taxon>
        <taxon>Actinomycetes</taxon>
        <taxon>Propionibacteriales</taxon>
        <taxon>Nocardioidaceae</taxon>
        <taxon>Nocardioides</taxon>
    </lineage>
</organism>
<keyword evidence="4" id="KW-1185">Reference proteome</keyword>
<name>A0A6P0HLB6_9ACTN</name>
<dbReference type="AlphaFoldDB" id="A0A6P0HLB6"/>
<evidence type="ECO:0008006" key="5">
    <source>
        <dbReference type="Google" id="ProtNLM"/>
    </source>
</evidence>
<proteinExistence type="predicted"/>
<dbReference type="EMBL" id="JAAGXA010000009">
    <property type="protein sequence ID" value="NEN79391.1"/>
    <property type="molecule type" value="Genomic_DNA"/>
</dbReference>
<reference evidence="2" key="3">
    <citation type="submission" date="2023-07" db="EMBL/GenBank/DDBJ databases">
        <title>Functional and genomic diversity of the sorghum phyllosphere microbiome.</title>
        <authorList>
            <person name="Shade A."/>
        </authorList>
    </citation>
    <scope>NUCLEOTIDE SEQUENCE</scope>
    <source>
        <strain evidence="2">SORGH_AS_1067</strain>
    </source>
</reference>
<evidence type="ECO:0000256" key="1">
    <source>
        <dbReference type="SAM" id="MobiDB-lite"/>
    </source>
</evidence>
<protein>
    <recommendedName>
        <fullName evidence="5">DUF2613 family protein</fullName>
    </recommendedName>
</protein>